<dbReference type="Pfam" id="PF01926">
    <property type="entry name" value="MMR_HSR1"/>
    <property type="match status" value="1"/>
</dbReference>
<dbReference type="InterPro" id="IPR005225">
    <property type="entry name" value="Small_GTP-bd"/>
</dbReference>
<organism evidence="12 13">
    <name type="scientific">Desulfomonile tiedjei</name>
    <dbReference type="NCBI Taxonomy" id="2358"/>
    <lineage>
        <taxon>Bacteria</taxon>
        <taxon>Pseudomonadati</taxon>
        <taxon>Thermodesulfobacteriota</taxon>
        <taxon>Desulfomonilia</taxon>
        <taxon>Desulfomonilales</taxon>
        <taxon>Desulfomonilaceae</taxon>
        <taxon>Desulfomonile</taxon>
    </lineage>
</organism>
<dbReference type="InterPro" id="IPR030393">
    <property type="entry name" value="G_ENGB_dom"/>
</dbReference>
<protein>
    <recommendedName>
        <fullName evidence="10">Probable GTP-binding protein EngB</fullName>
    </recommendedName>
</protein>
<dbReference type="PANTHER" id="PTHR11649">
    <property type="entry name" value="MSS1/TRME-RELATED GTP-BINDING PROTEIN"/>
    <property type="match status" value="1"/>
</dbReference>
<evidence type="ECO:0000256" key="2">
    <source>
        <dbReference type="ARBA" id="ARBA00009638"/>
    </source>
</evidence>
<keyword evidence="8 10" id="KW-0717">Septation</keyword>
<evidence type="ECO:0000256" key="7">
    <source>
        <dbReference type="ARBA" id="ARBA00023134"/>
    </source>
</evidence>
<dbReference type="Gene3D" id="3.40.50.300">
    <property type="entry name" value="P-loop containing nucleotide triphosphate hydrolases"/>
    <property type="match status" value="1"/>
</dbReference>
<dbReference type="InterPro" id="IPR019987">
    <property type="entry name" value="GTP-bd_ribosome_bio_YsxC"/>
</dbReference>
<dbReference type="InterPro" id="IPR006073">
    <property type="entry name" value="GTP-bd"/>
</dbReference>
<dbReference type="GO" id="GO:0046872">
    <property type="term" value="F:metal ion binding"/>
    <property type="evidence" value="ECO:0007669"/>
    <property type="project" value="UniProtKB-KW"/>
</dbReference>
<evidence type="ECO:0000256" key="6">
    <source>
        <dbReference type="ARBA" id="ARBA00022842"/>
    </source>
</evidence>
<dbReference type="GO" id="GO:0000917">
    <property type="term" value="P:division septum assembly"/>
    <property type="evidence" value="ECO:0007669"/>
    <property type="project" value="UniProtKB-KW"/>
</dbReference>
<comment type="cofactor">
    <cofactor evidence="1">
        <name>Mg(2+)</name>
        <dbReference type="ChEBI" id="CHEBI:18420"/>
    </cofactor>
</comment>
<comment type="function">
    <text evidence="10">Necessary for normal cell division and for the maintenance of normal septation.</text>
</comment>
<evidence type="ECO:0000256" key="10">
    <source>
        <dbReference type="HAMAP-Rule" id="MF_00321"/>
    </source>
</evidence>
<gene>
    <name evidence="10" type="primary">engB</name>
    <name evidence="12" type="ORF">HY912_22020</name>
</gene>
<dbReference type="PANTHER" id="PTHR11649:SF13">
    <property type="entry name" value="ENGB-TYPE G DOMAIN-CONTAINING PROTEIN"/>
    <property type="match status" value="1"/>
</dbReference>
<evidence type="ECO:0000256" key="8">
    <source>
        <dbReference type="ARBA" id="ARBA00023210"/>
    </source>
</evidence>
<dbReference type="AlphaFoldDB" id="A0A9D6Z8K1"/>
<dbReference type="HAMAP" id="MF_00321">
    <property type="entry name" value="GTPase_EngB"/>
    <property type="match status" value="1"/>
</dbReference>
<dbReference type="FunFam" id="3.40.50.300:FF:000098">
    <property type="entry name" value="Probable GTP-binding protein EngB"/>
    <property type="match status" value="1"/>
</dbReference>
<evidence type="ECO:0000256" key="3">
    <source>
        <dbReference type="ARBA" id="ARBA00022618"/>
    </source>
</evidence>
<dbReference type="EMBL" id="JACRDE010000577">
    <property type="protein sequence ID" value="MBI5252181.1"/>
    <property type="molecule type" value="Genomic_DNA"/>
</dbReference>
<dbReference type="SUPFAM" id="SSF52540">
    <property type="entry name" value="P-loop containing nucleoside triphosphate hydrolases"/>
    <property type="match status" value="1"/>
</dbReference>
<sequence>MKVLTAEFLRAAENKKDYPAGELAEIAFAGRSNVGKSSMINTLLGRRNLVRTSKTPGHTRKLNFYLINGQLIFVDLPGYGFAKVPLEIREKWGPMVESYIEGRKQLGGVVVIVDARRPPTESDLTLIHYLQAYDKPLIIAATKADKLNRREMAEQGGVIRAVVGEKVPVIIFSSQNGLGKNELWKEIKNLIE</sequence>
<dbReference type="PROSITE" id="PS51706">
    <property type="entry name" value="G_ENGB"/>
    <property type="match status" value="1"/>
</dbReference>
<dbReference type="CDD" id="cd01876">
    <property type="entry name" value="YihA_EngB"/>
    <property type="match status" value="1"/>
</dbReference>
<dbReference type="InterPro" id="IPR027417">
    <property type="entry name" value="P-loop_NTPase"/>
</dbReference>
<evidence type="ECO:0000256" key="5">
    <source>
        <dbReference type="ARBA" id="ARBA00022741"/>
    </source>
</evidence>
<feature type="domain" description="EngB-type G" evidence="11">
    <location>
        <begin position="22"/>
        <end position="192"/>
    </location>
</feature>
<comment type="similarity">
    <text evidence="2 10">Belongs to the TRAFAC class TrmE-Era-EngA-EngB-Septin-like GTPase superfamily. EngB GTPase family.</text>
</comment>
<accession>A0A9D6Z8K1</accession>
<evidence type="ECO:0000256" key="4">
    <source>
        <dbReference type="ARBA" id="ARBA00022723"/>
    </source>
</evidence>
<keyword evidence="9 10" id="KW-0131">Cell cycle</keyword>
<evidence type="ECO:0000259" key="11">
    <source>
        <dbReference type="PROSITE" id="PS51706"/>
    </source>
</evidence>
<keyword evidence="3 10" id="KW-0132">Cell division</keyword>
<dbReference type="GO" id="GO:0005525">
    <property type="term" value="F:GTP binding"/>
    <property type="evidence" value="ECO:0007669"/>
    <property type="project" value="UniProtKB-UniRule"/>
</dbReference>
<evidence type="ECO:0000313" key="12">
    <source>
        <dbReference type="EMBL" id="MBI5252181.1"/>
    </source>
</evidence>
<evidence type="ECO:0000313" key="13">
    <source>
        <dbReference type="Proteomes" id="UP000807825"/>
    </source>
</evidence>
<dbReference type="Proteomes" id="UP000807825">
    <property type="component" value="Unassembled WGS sequence"/>
</dbReference>
<name>A0A9D6Z8K1_9BACT</name>
<proteinExistence type="inferred from homology"/>
<evidence type="ECO:0000256" key="9">
    <source>
        <dbReference type="ARBA" id="ARBA00023306"/>
    </source>
</evidence>
<dbReference type="GO" id="GO:0005829">
    <property type="term" value="C:cytosol"/>
    <property type="evidence" value="ECO:0007669"/>
    <property type="project" value="TreeGrafter"/>
</dbReference>
<reference evidence="12" key="1">
    <citation type="submission" date="2020-07" db="EMBL/GenBank/DDBJ databases">
        <title>Huge and variable diversity of episymbiotic CPR bacteria and DPANN archaea in groundwater ecosystems.</title>
        <authorList>
            <person name="He C.Y."/>
            <person name="Keren R."/>
            <person name="Whittaker M."/>
            <person name="Farag I.F."/>
            <person name="Doudna J."/>
            <person name="Cate J.H.D."/>
            <person name="Banfield J.F."/>
        </authorList>
    </citation>
    <scope>NUCLEOTIDE SEQUENCE</scope>
    <source>
        <strain evidence="12">NC_groundwater_1664_Pr3_B-0.1um_52_9</strain>
    </source>
</reference>
<dbReference type="NCBIfam" id="TIGR00231">
    <property type="entry name" value="small_GTP"/>
    <property type="match status" value="1"/>
</dbReference>
<dbReference type="NCBIfam" id="TIGR03598">
    <property type="entry name" value="GTPase_YsxC"/>
    <property type="match status" value="1"/>
</dbReference>
<evidence type="ECO:0000256" key="1">
    <source>
        <dbReference type="ARBA" id="ARBA00001946"/>
    </source>
</evidence>
<keyword evidence="6" id="KW-0460">Magnesium</keyword>
<keyword evidence="4" id="KW-0479">Metal-binding</keyword>
<comment type="caution">
    <text evidence="12">The sequence shown here is derived from an EMBL/GenBank/DDBJ whole genome shotgun (WGS) entry which is preliminary data.</text>
</comment>
<keyword evidence="5 10" id="KW-0547">Nucleotide-binding</keyword>
<keyword evidence="7 10" id="KW-0342">GTP-binding</keyword>